<dbReference type="eggNOG" id="COG3055">
    <property type="taxonomic scope" value="Bacteria"/>
</dbReference>
<proteinExistence type="predicted"/>
<dbReference type="HOGENOM" id="CLU_004253_10_0_0"/>
<protein>
    <submittedName>
        <fullName evidence="1">Kelch repeat-containing protein</fullName>
    </submittedName>
</protein>
<dbReference type="Pfam" id="PF24681">
    <property type="entry name" value="Kelch_KLHDC2_KLHL20_DRC7"/>
    <property type="match status" value="2"/>
</dbReference>
<sequence length="312" mass="32640">MAKAWVWFGLLGLLAMAQEGSWSRLSPLGQPRQEVGAAEVGGKIYVVGGFAPNGTTLGSAEVYDPATERWQNLPPMPVAVNHPAAVGLQGKLWVLGGYREGLNQPTETVQIFDPATGRWSLGSPLPTARGALGAAVLEGKIYAIGGARGSSLGDAAVYDPALGQWKELPAMPTPRNHLGVAALKGKVYAAGGRNTHSFTLGTLEAFDPASGKWETLTPMPTGRSGHAAAAVGNCLYILGGEGNRADPRGMFPQVEVYRPAQQAWQRLPDMPIPKHGIYAAVLGGKIYLAGGATQQGLGAVNLVEVFAPPRCD</sequence>
<dbReference type="PANTHER" id="PTHR45632:SF24">
    <property type="entry name" value="GALACTOSE OXIDASE"/>
    <property type="match status" value="1"/>
</dbReference>
<keyword evidence="2" id="KW-1185">Reference proteome</keyword>
<dbReference type="Proteomes" id="UP000001916">
    <property type="component" value="Chromosome"/>
</dbReference>
<accession>D7BAQ2</accession>
<dbReference type="RefSeq" id="WP_013157163.1">
    <property type="nucleotide sequence ID" value="NC_014212.1"/>
</dbReference>
<dbReference type="EMBL" id="CP002042">
    <property type="protein sequence ID" value="ADH62574.1"/>
    <property type="molecule type" value="Genomic_DNA"/>
</dbReference>
<evidence type="ECO:0000313" key="1">
    <source>
        <dbReference type="EMBL" id="ADH62574.1"/>
    </source>
</evidence>
<dbReference type="Gene3D" id="2.120.10.80">
    <property type="entry name" value="Kelch-type beta propeller"/>
    <property type="match status" value="2"/>
</dbReference>
<dbReference type="InterPro" id="IPR006652">
    <property type="entry name" value="Kelch_1"/>
</dbReference>
<dbReference type="PRINTS" id="PR00501">
    <property type="entry name" value="KELCHREPEAT"/>
</dbReference>
<dbReference type="PANTHER" id="PTHR45632">
    <property type="entry name" value="LD33804P"/>
    <property type="match status" value="1"/>
</dbReference>
<gene>
    <name evidence="1" type="ordered locus">Mesil_0657</name>
</gene>
<evidence type="ECO:0000313" key="2">
    <source>
        <dbReference type="Proteomes" id="UP000001916"/>
    </source>
</evidence>
<dbReference type="AlphaFoldDB" id="D7BAQ2"/>
<organism evidence="1 2">
    <name type="scientific">Allomeiothermus silvanus (strain ATCC 700542 / DSM 9946 / NBRC 106475 / NCIMB 13440 / VI-R2)</name>
    <name type="common">Thermus silvanus</name>
    <dbReference type="NCBI Taxonomy" id="526227"/>
    <lineage>
        <taxon>Bacteria</taxon>
        <taxon>Thermotogati</taxon>
        <taxon>Deinococcota</taxon>
        <taxon>Deinococci</taxon>
        <taxon>Thermales</taxon>
        <taxon>Thermaceae</taxon>
        <taxon>Allomeiothermus</taxon>
    </lineage>
</organism>
<dbReference type="SMART" id="SM00612">
    <property type="entry name" value="Kelch"/>
    <property type="match status" value="5"/>
</dbReference>
<dbReference type="SUPFAM" id="SSF117281">
    <property type="entry name" value="Kelch motif"/>
    <property type="match status" value="1"/>
</dbReference>
<dbReference type="InterPro" id="IPR015915">
    <property type="entry name" value="Kelch-typ_b-propeller"/>
</dbReference>
<reference evidence="1 2" key="1">
    <citation type="journal article" date="2010" name="Stand. Genomic Sci.">
        <title>Complete genome sequence of Meiothermus silvanus type strain (VI-R2).</title>
        <authorList>
            <person name="Sikorski J."/>
            <person name="Tindall B.J."/>
            <person name="Lowry S."/>
            <person name="Lucas S."/>
            <person name="Nolan M."/>
            <person name="Copeland A."/>
            <person name="Glavina Del Rio T."/>
            <person name="Tice H."/>
            <person name="Cheng J.F."/>
            <person name="Han C."/>
            <person name="Pitluck S."/>
            <person name="Liolios K."/>
            <person name="Ivanova N."/>
            <person name="Mavromatis K."/>
            <person name="Mikhailova N."/>
            <person name="Pati A."/>
            <person name="Goodwin L."/>
            <person name="Chen A."/>
            <person name="Palaniappan K."/>
            <person name="Land M."/>
            <person name="Hauser L."/>
            <person name="Chang Y.J."/>
            <person name="Jeffries C.D."/>
            <person name="Rohde M."/>
            <person name="Goker M."/>
            <person name="Woyke T."/>
            <person name="Bristow J."/>
            <person name="Eisen J.A."/>
            <person name="Markowitz V."/>
            <person name="Hugenholtz P."/>
            <person name="Kyrpides N.C."/>
            <person name="Klenk H.P."/>
            <person name="Lapidus A."/>
        </authorList>
    </citation>
    <scope>NUCLEOTIDE SEQUENCE [LARGE SCALE GENOMIC DNA]</scope>
    <source>
        <strain evidence="2">ATCC 700542 / DSM 9946 / VI-R2</strain>
    </source>
</reference>
<name>D7BAQ2_ALLS1</name>
<dbReference type="OrthoDB" id="9769308at2"/>
<dbReference type="KEGG" id="msv:Mesil_0657"/>